<reference evidence="1 2" key="1">
    <citation type="journal article" date="2017" name="ISME J.">
        <title>Energy and carbon metabolisms in a deep terrestrial subsurface fluid microbial community.</title>
        <authorList>
            <person name="Momper L."/>
            <person name="Jungbluth S.P."/>
            <person name="Lee M.D."/>
            <person name="Amend J.P."/>
        </authorList>
    </citation>
    <scope>NUCLEOTIDE SEQUENCE [LARGE SCALE GENOMIC DNA]</scope>
    <source>
        <strain evidence="1">SURF_5</strain>
    </source>
</reference>
<proteinExistence type="predicted"/>
<sequence length="74" mass="8780">MKLLLPSFFQKKITNLFLQVKKTEEKKSHRVILDRRDQPAVHNGRVPKKIIPQFRKKFQLLPPNPAIPQPDIRK</sequence>
<dbReference type="Proteomes" id="UP000265882">
    <property type="component" value="Unassembled WGS sequence"/>
</dbReference>
<dbReference type="AlphaFoldDB" id="A0A3A4NUD1"/>
<gene>
    <name evidence="1" type="ORF">C4520_13480</name>
</gene>
<evidence type="ECO:0000313" key="1">
    <source>
        <dbReference type="EMBL" id="RJP19191.1"/>
    </source>
</evidence>
<dbReference type="EMBL" id="QZKU01000092">
    <property type="protein sequence ID" value="RJP19191.1"/>
    <property type="molecule type" value="Genomic_DNA"/>
</dbReference>
<comment type="caution">
    <text evidence="1">The sequence shown here is derived from an EMBL/GenBank/DDBJ whole genome shotgun (WGS) entry which is preliminary data.</text>
</comment>
<organism evidence="1 2">
    <name type="scientific">Abyssobacteria bacterium (strain SURF_5)</name>
    <dbReference type="NCBI Taxonomy" id="2093360"/>
    <lineage>
        <taxon>Bacteria</taxon>
        <taxon>Pseudomonadati</taxon>
        <taxon>Candidatus Hydrogenedentota</taxon>
        <taxon>Candidatus Abyssobacteria</taxon>
    </lineage>
</organism>
<evidence type="ECO:0000313" key="2">
    <source>
        <dbReference type="Proteomes" id="UP000265882"/>
    </source>
</evidence>
<accession>A0A3A4NUD1</accession>
<protein>
    <submittedName>
        <fullName evidence="1">Uncharacterized protein</fullName>
    </submittedName>
</protein>
<name>A0A3A4NUD1_ABYX5</name>